<keyword evidence="3" id="KW-0808">Transferase</keyword>
<name>A0AAU7JVV6_9MICO</name>
<sequence>MHTSGRFEGALSGIVTAYKDQDRRDIASVLSGLLASAVDAALVADPGVRRAVGGRRAPVLLVPVPSSRASRRRRGDAPLEGLATLAARGFSAEEVVVDRALRVRRRVADQAGLGATDRHLNVEHSMVLRPASSAAVRGSACVLVDDVLTTGATLVEAARALRSGGAGVVVAATICATQRRARAPRTFGAGPR</sequence>
<comment type="similarity">
    <text evidence="1">Belongs to the ComF/GntX family.</text>
</comment>
<dbReference type="Pfam" id="PF00156">
    <property type="entry name" value="Pribosyltran"/>
    <property type="match status" value="1"/>
</dbReference>
<dbReference type="InterPro" id="IPR000836">
    <property type="entry name" value="PRTase_dom"/>
</dbReference>
<gene>
    <name evidence="3" type="ORF">ABEG17_02935</name>
</gene>
<protein>
    <submittedName>
        <fullName evidence="3">Phosphoribosyltransferase family protein</fullName>
    </submittedName>
</protein>
<proteinExistence type="inferred from homology"/>
<dbReference type="RefSeq" id="WP_406831788.1">
    <property type="nucleotide sequence ID" value="NZ_CP157483.1"/>
</dbReference>
<evidence type="ECO:0000313" key="3">
    <source>
        <dbReference type="EMBL" id="XBO44300.1"/>
    </source>
</evidence>
<dbReference type="GO" id="GO:0016757">
    <property type="term" value="F:glycosyltransferase activity"/>
    <property type="evidence" value="ECO:0007669"/>
    <property type="project" value="UniProtKB-KW"/>
</dbReference>
<dbReference type="Gene3D" id="3.40.50.2020">
    <property type="match status" value="1"/>
</dbReference>
<keyword evidence="3" id="KW-0328">Glycosyltransferase</keyword>
<feature type="domain" description="Phosphoribosyltransferase" evidence="2">
    <location>
        <begin position="125"/>
        <end position="184"/>
    </location>
</feature>
<evidence type="ECO:0000259" key="2">
    <source>
        <dbReference type="Pfam" id="PF00156"/>
    </source>
</evidence>
<dbReference type="InterPro" id="IPR051910">
    <property type="entry name" value="ComF/GntX_DNA_util-trans"/>
</dbReference>
<dbReference type="InterPro" id="IPR029057">
    <property type="entry name" value="PRTase-like"/>
</dbReference>
<evidence type="ECO:0000256" key="1">
    <source>
        <dbReference type="ARBA" id="ARBA00008007"/>
    </source>
</evidence>
<dbReference type="AlphaFoldDB" id="A0AAU7JVV6"/>
<dbReference type="PANTHER" id="PTHR47505">
    <property type="entry name" value="DNA UTILIZATION PROTEIN YHGH"/>
    <property type="match status" value="1"/>
</dbReference>
<dbReference type="CDD" id="cd06223">
    <property type="entry name" value="PRTases_typeI"/>
    <property type="match status" value="1"/>
</dbReference>
<dbReference type="PANTHER" id="PTHR47505:SF1">
    <property type="entry name" value="DNA UTILIZATION PROTEIN YHGH"/>
    <property type="match status" value="1"/>
</dbReference>
<dbReference type="SUPFAM" id="SSF53271">
    <property type="entry name" value="PRTase-like"/>
    <property type="match status" value="1"/>
</dbReference>
<organism evidence="3">
    <name type="scientific">Pedococcus sp. KACC 23699</name>
    <dbReference type="NCBI Taxonomy" id="3149228"/>
    <lineage>
        <taxon>Bacteria</taxon>
        <taxon>Bacillati</taxon>
        <taxon>Actinomycetota</taxon>
        <taxon>Actinomycetes</taxon>
        <taxon>Micrococcales</taxon>
        <taxon>Intrasporangiaceae</taxon>
        <taxon>Pedococcus</taxon>
    </lineage>
</organism>
<accession>A0AAU7JVV6</accession>
<reference evidence="3" key="1">
    <citation type="submission" date="2024-05" db="EMBL/GenBank/DDBJ databases">
        <authorList>
            <person name="Kim S."/>
            <person name="Heo J."/>
            <person name="Choi H."/>
            <person name="Choi Y."/>
            <person name="Kwon S.-W."/>
            <person name="Kim Y."/>
        </authorList>
    </citation>
    <scope>NUCLEOTIDE SEQUENCE</scope>
    <source>
        <strain evidence="3">KACC 23699</strain>
    </source>
</reference>
<dbReference type="EMBL" id="CP157483">
    <property type="protein sequence ID" value="XBO44300.1"/>
    <property type="molecule type" value="Genomic_DNA"/>
</dbReference>